<sequence>MLWSDRKEKSGPVPHPGEEKRRFFRVECVLRTEFRLRDHGSWVPAEVLDLSVAGMKVRFDPFFRGKTLSPERFEWADSIFRFPLNGSFFQIEGCFLRVYLREAGRFTAGVEFSDPSPEEQFRLVELYGMFRRRSAGIL</sequence>
<comment type="caution">
    <text evidence="2">The sequence shown here is derived from an EMBL/GenBank/DDBJ whole genome shotgun (WGS) entry which is preliminary data.</text>
</comment>
<dbReference type="EMBL" id="VSSQ01018865">
    <property type="protein sequence ID" value="MPM62442.1"/>
    <property type="molecule type" value="Genomic_DNA"/>
</dbReference>
<dbReference type="Pfam" id="PF07238">
    <property type="entry name" value="PilZ"/>
    <property type="match status" value="1"/>
</dbReference>
<reference evidence="2" key="1">
    <citation type="submission" date="2019-08" db="EMBL/GenBank/DDBJ databases">
        <authorList>
            <person name="Kucharzyk K."/>
            <person name="Murdoch R.W."/>
            <person name="Higgins S."/>
            <person name="Loffler F."/>
        </authorList>
    </citation>
    <scope>NUCLEOTIDE SEQUENCE</scope>
</reference>
<gene>
    <name evidence="2" type="ORF">SDC9_109314</name>
</gene>
<accession>A0A645BAU8</accession>
<organism evidence="2">
    <name type="scientific">bioreactor metagenome</name>
    <dbReference type="NCBI Taxonomy" id="1076179"/>
    <lineage>
        <taxon>unclassified sequences</taxon>
        <taxon>metagenomes</taxon>
        <taxon>ecological metagenomes</taxon>
    </lineage>
</organism>
<dbReference type="AlphaFoldDB" id="A0A645BAU8"/>
<evidence type="ECO:0000259" key="1">
    <source>
        <dbReference type="Pfam" id="PF07238"/>
    </source>
</evidence>
<evidence type="ECO:0000313" key="2">
    <source>
        <dbReference type="EMBL" id="MPM62442.1"/>
    </source>
</evidence>
<feature type="domain" description="PilZ" evidence="1">
    <location>
        <begin position="19"/>
        <end position="125"/>
    </location>
</feature>
<dbReference type="InterPro" id="IPR009875">
    <property type="entry name" value="PilZ_domain"/>
</dbReference>
<dbReference type="SUPFAM" id="SSF141371">
    <property type="entry name" value="PilZ domain-like"/>
    <property type="match status" value="1"/>
</dbReference>
<dbReference type="GO" id="GO:0035438">
    <property type="term" value="F:cyclic-di-GMP binding"/>
    <property type="evidence" value="ECO:0007669"/>
    <property type="project" value="InterPro"/>
</dbReference>
<dbReference type="Gene3D" id="2.40.10.220">
    <property type="entry name" value="predicted glycosyltransferase like domains"/>
    <property type="match status" value="1"/>
</dbReference>
<protein>
    <recommendedName>
        <fullName evidence="1">PilZ domain-containing protein</fullName>
    </recommendedName>
</protein>
<name>A0A645BAU8_9ZZZZ</name>
<proteinExistence type="predicted"/>